<accession>A0A2M6WXL2</accession>
<dbReference type="HAMAP" id="MF_00386">
    <property type="entry name" value="UPF0161_YidD"/>
    <property type="match status" value="1"/>
</dbReference>
<sequence>MFKKFIIGTIKIYQRTISPDHGYLKSLRPNGFCRFYPSCSQYMIDAVEEHGCVKGIALGSWRIMRCNPFSRGGYDAVPKCKKHFLKK</sequence>
<dbReference type="AlphaFoldDB" id="A0A2M6WXL2"/>
<dbReference type="PANTHER" id="PTHR33383">
    <property type="entry name" value="MEMBRANE PROTEIN INSERTION EFFICIENCY FACTOR-RELATED"/>
    <property type="match status" value="1"/>
</dbReference>
<comment type="subcellular location">
    <subcellularLocation>
        <location evidence="1">Cell membrane</location>
        <topology evidence="1">Peripheral membrane protein</topology>
        <orientation evidence="1">Cytoplasmic side</orientation>
    </subcellularLocation>
</comment>
<gene>
    <name evidence="2" type="ORF">COT77_01065</name>
</gene>
<dbReference type="SMART" id="SM01234">
    <property type="entry name" value="Haemolytic"/>
    <property type="match status" value="1"/>
</dbReference>
<organism evidence="2 3">
    <name type="scientific">Candidatus Berkelbacteria bacterium CG10_big_fil_rev_8_21_14_0_10_41_12</name>
    <dbReference type="NCBI Taxonomy" id="1974513"/>
    <lineage>
        <taxon>Bacteria</taxon>
        <taxon>Candidatus Berkelbacteria</taxon>
    </lineage>
</organism>
<dbReference type="Proteomes" id="UP000228596">
    <property type="component" value="Unassembled WGS sequence"/>
</dbReference>
<dbReference type="Pfam" id="PF01809">
    <property type="entry name" value="YidD"/>
    <property type="match status" value="1"/>
</dbReference>
<name>A0A2M6WXL2_9BACT</name>
<proteinExistence type="inferred from homology"/>
<evidence type="ECO:0000256" key="1">
    <source>
        <dbReference type="HAMAP-Rule" id="MF_00386"/>
    </source>
</evidence>
<dbReference type="PANTHER" id="PTHR33383:SF1">
    <property type="entry name" value="MEMBRANE PROTEIN INSERTION EFFICIENCY FACTOR-RELATED"/>
    <property type="match status" value="1"/>
</dbReference>
<dbReference type="EMBL" id="PEZV01000007">
    <property type="protein sequence ID" value="PIT97501.1"/>
    <property type="molecule type" value="Genomic_DNA"/>
</dbReference>
<keyword evidence="1" id="KW-0472">Membrane</keyword>
<comment type="caution">
    <text evidence="2">The sequence shown here is derived from an EMBL/GenBank/DDBJ whole genome shotgun (WGS) entry which is preliminary data.</text>
</comment>
<dbReference type="InterPro" id="IPR002696">
    <property type="entry name" value="Membr_insert_effic_factor_YidD"/>
</dbReference>
<comment type="function">
    <text evidence="1">Could be involved in insertion of integral membrane proteins into the membrane.</text>
</comment>
<dbReference type="GO" id="GO:0005886">
    <property type="term" value="C:plasma membrane"/>
    <property type="evidence" value="ECO:0007669"/>
    <property type="project" value="UniProtKB-SubCell"/>
</dbReference>
<comment type="similarity">
    <text evidence="1">Belongs to the UPF0161 family.</text>
</comment>
<dbReference type="NCBIfam" id="TIGR00278">
    <property type="entry name" value="membrane protein insertion efficiency factor YidD"/>
    <property type="match status" value="1"/>
</dbReference>
<protein>
    <recommendedName>
        <fullName evidence="1">Putative membrane protein insertion efficiency factor</fullName>
    </recommendedName>
</protein>
<keyword evidence="1" id="KW-1003">Cell membrane</keyword>
<reference evidence="3" key="1">
    <citation type="submission" date="2017-09" db="EMBL/GenBank/DDBJ databases">
        <title>Depth-based differentiation of microbial function through sediment-hosted aquifers and enrichment of novel symbionts in the deep terrestrial subsurface.</title>
        <authorList>
            <person name="Probst A.J."/>
            <person name="Ladd B."/>
            <person name="Jarett J.K."/>
            <person name="Geller-Mcgrath D.E."/>
            <person name="Sieber C.M.K."/>
            <person name="Emerson J.B."/>
            <person name="Anantharaman K."/>
            <person name="Thomas B.C."/>
            <person name="Malmstrom R."/>
            <person name="Stieglmeier M."/>
            <person name="Klingl A."/>
            <person name="Woyke T."/>
            <person name="Ryan C.M."/>
            <person name="Banfield J.F."/>
        </authorList>
    </citation>
    <scope>NUCLEOTIDE SEQUENCE [LARGE SCALE GENOMIC DNA]</scope>
</reference>
<evidence type="ECO:0000313" key="2">
    <source>
        <dbReference type="EMBL" id="PIT97501.1"/>
    </source>
</evidence>
<evidence type="ECO:0000313" key="3">
    <source>
        <dbReference type="Proteomes" id="UP000228596"/>
    </source>
</evidence>